<dbReference type="InParanoid" id="A0A369IYS1"/>
<evidence type="ECO:0000313" key="1">
    <source>
        <dbReference type="EMBL" id="RDB14899.1"/>
    </source>
</evidence>
<gene>
    <name evidence="1" type="ORF">Hypma_016259</name>
</gene>
<organism evidence="1 2">
    <name type="scientific">Hypsizygus marmoreus</name>
    <name type="common">White beech mushroom</name>
    <name type="synonym">Agaricus marmoreus</name>
    <dbReference type="NCBI Taxonomy" id="39966"/>
    <lineage>
        <taxon>Eukaryota</taxon>
        <taxon>Fungi</taxon>
        <taxon>Dikarya</taxon>
        <taxon>Basidiomycota</taxon>
        <taxon>Agaricomycotina</taxon>
        <taxon>Agaricomycetes</taxon>
        <taxon>Agaricomycetidae</taxon>
        <taxon>Agaricales</taxon>
        <taxon>Tricholomatineae</taxon>
        <taxon>Lyophyllaceae</taxon>
        <taxon>Hypsizygus</taxon>
    </lineage>
</organism>
<evidence type="ECO:0000313" key="2">
    <source>
        <dbReference type="Proteomes" id="UP000076154"/>
    </source>
</evidence>
<name>A0A369IYS1_HYPMA</name>
<comment type="caution">
    <text evidence="1">The sequence shown here is derived from an EMBL/GenBank/DDBJ whole genome shotgun (WGS) entry which is preliminary data.</text>
</comment>
<keyword evidence="2" id="KW-1185">Reference proteome</keyword>
<dbReference type="AlphaFoldDB" id="A0A369IYS1"/>
<protein>
    <submittedName>
        <fullName evidence="1">Uncharacterized protein</fullName>
    </submittedName>
</protein>
<dbReference type="Proteomes" id="UP000076154">
    <property type="component" value="Unassembled WGS sequence"/>
</dbReference>
<proteinExistence type="predicted"/>
<accession>A0A369IYS1</accession>
<reference evidence="1" key="1">
    <citation type="submission" date="2018-04" db="EMBL/GenBank/DDBJ databases">
        <title>Whole genome sequencing of Hypsizygus marmoreus.</title>
        <authorList>
            <person name="Choi I.-G."/>
            <person name="Min B."/>
            <person name="Kim J.-G."/>
            <person name="Kim S."/>
            <person name="Oh Y.-L."/>
            <person name="Kong W.-S."/>
            <person name="Park H."/>
            <person name="Jeong J."/>
            <person name="Song E.-S."/>
        </authorList>
    </citation>
    <scope>NUCLEOTIDE SEQUENCE [LARGE SCALE GENOMIC DNA]</scope>
    <source>
        <strain evidence="1">51987-8</strain>
    </source>
</reference>
<sequence length="130" mass="14286">MAVSSPKQHSAATFFEFPALKSISTIRNVAMPSITCRKCLGSSASILNSLTSSASYEMKRSTRSTDVAPFYTTSRVYGGSPQVIDALIRPRGLHINFSSAEFFTFLCSYTCPRAFHRQAASFGFNARRLP</sequence>
<dbReference type="EMBL" id="LUEZ02000096">
    <property type="protein sequence ID" value="RDB14899.1"/>
    <property type="molecule type" value="Genomic_DNA"/>
</dbReference>